<dbReference type="RefSeq" id="WP_015184699.1">
    <property type="nucleotide sequence ID" value="NC_019738.1"/>
</dbReference>
<dbReference type="Proteomes" id="UP000010471">
    <property type="component" value="Chromosome"/>
</dbReference>
<dbReference type="GO" id="GO:0004540">
    <property type="term" value="F:RNA nuclease activity"/>
    <property type="evidence" value="ECO:0007669"/>
    <property type="project" value="InterPro"/>
</dbReference>
<evidence type="ECO:0000313" key="3">
    <source>
        <dbReference type="Proteomes" id="UP000010471"/>
    </source>
</evidence>
<dbReference type="STRING" id="1173027.Mic7113_4900"/>
<dbReference type="EMBL" id="CP003630">
    <property type="protein sequence ID" value="AFZ20564.1"/>
    <property type="molecule type" value="Genomic_DNA"/>
</dbReference>
<protein>
    <recommendedName>
        <fullName evidence="1">NYN domain-containing protein</fullName>
    </recommendedName>
</protein>
<proteinExistence type="predicted"/>
<accession>K9WLC9</accession>
<dbReference type="KEGG" id="mic:Mic7113_4900"/>
<name>K9WLC9_9CYAN</name>
<dbReference type="eggNOG" id="COG1432">
    <property type="taxonomic scope" value="Bacteria"/>
</dbReference>
<evidence type="ECO:0000313" key="2">
    <source>
        <dbReference type="EMBL" id="AFZ20564.1"/>
    </source>
</evidence>
<dbReference type="OrthoDB" id="980900at2"/>
<gene>
    <name evidence="2" type="ORF">Mic7113_4900</name>
</gene>
<reference evidence="2 3" key="1">
    <citation type="submission" date="2012-06" db="EMBL/GenBank/DDBJ databases">
        <title>Finished chromosome of genome of Microcoleus sp. PCC 7113.</title>
        <authorList>
            <consortium name="US DOE Joint Genome Institute"/>
            <person name="Gugger M."/>
            <person name="Coursin T."/>
            <person name="Rippka R."/>
            <person name="Tandeau De Marsac N."/>
            <person name="Huntemann M."/>
            <person name="Wei C.-L."/>
            <person name="Han J."/>
            <person name="Detter J.C."/>
            <person name="Han C."/>
            <person name="Tapia R."/>
            <person name="Chen A."/>
            <person name="Kyrpides N."/>
            <person name="Mavromatis K."/>
            <person name="Markowitz V."/>
            <person name="Szeto E."/>
            <person name="Ivanova N."/>
            <person name="Pagani I."/>
            <person name="Pati A."/>
            <person name="Goodwin L."/>
            <person name="Nordberg H.P."/>
            <person name="Cantor M.N."/>
            <person name="Hua S.X."/>
            <person name="Woyke T."/>
            <person name="Kerfeld C.A."/>
        </authorList>
    </citation>
    <scope>NUCLEOTIDE SEQUENCE [LARGE SCALE GENOMIC DNA]</scope>
    <source>
        <strain evidence="2 3">PCC 7113</strain>
    </source>
</reference>
<sequence>MTINTPLIVDGPNFINRLLDLGIVPVHLSRQLSLRGLIDYLNIQLAELPDPISPCISAEFVCSPKKFGSGSRKFAQEHQDSMLNRFRAEIGVFVDVVSIPGSSEKGVDTTIAGKIEDYASHSDAVILASADRDYIPTLHRLRRKTRILLVSVKGDAPIDLQNEAYTTLTIGDDLAHLFTYSYPRYHIDDLNAETCAVLYSESDDRVRNQLRVDGDGTVYISKNYVGSANLDGVRFRFETWASYTGYIGPLAASDQEYISRELANIKKAWSMGRKGYIDWLP</sequence>
<dbReference type="HOGENOM" id="CLU_989753_0_0_3"/>
<dbReference type="AlphaFoldDB" id="K9WLC9"/>
<organism evidence="2 3">
    <name type="scientific">Allocoleopsis franciscana PCC 7113</name>
    <dbReference type="NCBI Taxonomy" id="1173027"/>
    <lineage>
        <taxon>Bacteria</taxon>
        <taxon>Bacillati</taxon>
        <taxon>Cyanobacteriota</taxon>
        <taxon>Cyanophyceae</taxon>
        <taxon>Coleofasciculales</taxon>
        <taxon>Coleofasciculaceae</taxon>
        <taxon>Allocoleopsis</taxon>
        <taxon>Allocoleopsis franciscana</taxon>
    </lineage>
</organism>
<evidence type="ECO:0000259" key="1">
    <source>
        <dbReference type="Pfam" id="PF01936"/>
    </source>
</evidence>
<dbReference type="Pfam" id="PF01936">
    <property type="entry name" value="NYN"/>
    <property type="match status" value="1"/>
</dbReference>
<feature type="domain" description="NYN" evidence="1">
    <location>
        <begin position="84"/>
        <end position="165"/>
    </location>
</feature>
<dbReference type="InterPro" id="IPR021139">
    <property type="entry name" value="NYN"/>
</dbReference>
<keyword evidence="3" id="KW-1185">Reference proteome</keyword>
<dbReference type="Gene3D" id="3.40.50.1010">
    <property type="entry name" value="5'-nuclease"/>
    <property type="match status" value="1"/>
</dbReference>